<accession>A0ABU6Q5U6</accession>
<keyword evidence="2" id="KW-1185">Reference proteome</keyword>
<comment type="caution">
    <text evidence="1">The sequence shown here is derived from an EMBL/GenBank/DDBJ whole genome shotgun (WGS) entry which is preliminary data.</text>
</comment>
<organism evidence="1 2">
    <name type="scientific">Stylosanthes scabra</name>
    <dbReference type="NCBI Taxonomy" id="79078"/>
    <lineage>
        <taxon>Eukaryota</taxon>
        <taxon>Viridiplantae</taxon>
        <taxon>Streptophyta</taxon>
        <taxon>Embryophyta</taxon>
        <taxon>Tracheophyta</taxon>
        <taxon>Spermatophyta</taxon>
        <taxon>Magnoliopsida</taxon>
        <taxon>eudicotyledons</taxon>
        <taxon>Gunneridae</taxon>
        <taxon>Pentapetalae</taxon>
        <taxon>rosids</taxon>
        <taxon>fabids</taxon>
        <taxon>Fabales</taxon>
        <taxon>Fabaceae</taxon>
        <taxon>Papilionoideae</taxon>
        <taxon>50 kb inversion clade</taxon>
        <taxon>dalbergioids sensu lato</taxon>
        <taxon>Dalbergieae</taxon>
        <taxon>Pterocarpus clade</taxon>
        <taxon>Stylosanthes</taxon>
    </lineage>
</organism>
<gene>
    <name evidence="1" type="ORF">PIB30_007812</name>
</gene>
<evidence type="ECO:0000313" key="1">
    <source>
        <dbReference type="EMBL" id="MED6106783.1"/>
    </source>
</evidence>
<reference evidence="1 2" key="1">
    <citation type="journal article" date="2023" name="Plants (Basel)">
        <title>Bridging the Gap: Combining Genomics and Transcriptomics Approaches to Understand Stylosanthes scabra, an Orphan Legume from the Brazilian Caatinga.</title>
        <authorList>
            <person name="Ferreira-Neto J.R.C."/>
            <person name="da Silva M.D."/>
            <person name="Binneck E."/>
            <person name="de Melo N.F."/>
            <person name="da Silva R.H."/>
            <person name="de Melo A.L.T.M."/>
            <person name="Pandolfi V."/>
            <person name="Bustamante F.O."/>
            <person name="Brasileiro-Vidal A.C."/>
            <person name="Benko-Iseppon A.M."/>
        </authorList>
    </citation>
    <scope>NUCLEOTIDE SEQUENCE [LARGE SCALE GENOMIC DNA]</scope>
    <source>
        <tissue evidence="1">Leaves</tissue>
    </source>
</reference>
<proteinExistence type="predicted"/>
<protein>
    <submittedName>
        <fullName evidence="1">Uncharacterized protein</fullName>
    </submittedName>
</protein>
<evidence type="ECO:0000313" key="2">
    <source>
        <dbReference type="Proteomes" id="UP001341840"/>
    </source>
</evidence>
<name>A0ABU6Q5U6_9FABA</name>
<sequence>MKYHLYYWKYKYKYNIYTSLTIKLSSADDPISACMLIQHSLFPSSPSILHFSDTCFTTNLSMHADSQSRGLFLLFVNLVHQNAIPVQHFLLCNQETPNPRLALIFNN</sequence>
<dbReference type="EMBL" id="JASCZI010000017">
    <property type="protein sequence ID" value="MED6106783.1"/>
    <property type="molecule type" value="Genomic_DNA"/>
</dbReference>
<dbReference type="Proteomes" id="UP001341840">
    <property type="component" value="Unassembled WGS sequence"/>
</dbReference>